<dbReference type="AlphaFoldDB" id="A0A841MS87"/>
<reference evidence="1 2" key="1">
    <citation type="submission" date="2020-08" db="EMBL/GenBank/DDBJ databases">
        <title>Genomic Encyclopedia of Type Strains, Phase IV (KMG-IV): sequencing the most valuable type-strain genomes for metagenomic binning, comparative biology and taxonomic classification.</title>
        <authorList>
            <person name="Goeker M."/>
        </authorList>
    </citation>
    <scope>NUCLEOTIDE SEQUENCE [LARGE SCALE GENOMIC DNA]</scope>
    <source>
        <strain evidence="1 2">DSM 102044</strain>
    </source>
</reference>
<organism evidence="1 2">
    <name type="scientific">Algoriphagus iocasae</name>
    <dbReference type="NCBI Taxonomy" id="1836499"/>
    <lineage>
        <taxon>Bacteria</taxon>
        <taxon>Pseudomonadati</taxon>
        <taxon>Bacteroidota</taxon>
        <taxon>Cytophagia</taxon>
        <taxon>Cytophagales</taxon>
        <taxon>Cyclobacteriaceae</taxon>
        <taxon>Algoriphagus</taxon>
    </lineage>
</organism>
<evidence type="ECO:0000313" key="1">
    <source>
        <dbReference type="EMBL" id="MBB6328549.1"/>
    </source>
</evidence>
<comment type="caution">
    <text evidence="1">The sequence shown here is derived from an EMBL/GenBank/DDBJ whole genome shotgun (WGS) entry which is preliminary data.</text>
</comment>
<dbReference type="Proteomes" id="UP000588604">
    <property type="component" value="Unassembled WGS sequence"/>
</dbReference>
<dbReference type="EMBL" id="JACIJO010000004">
    <property type="protein sequence ID" value="MBB6328549.1"/>
    <property type="molecule type" value="Genomic_DNA"/>
</dbReference>
<gene>
    <name evidence="1" type="ORF">FHS59_004205</name>
</gene>
<accession>A0A841MS87</accession>
<evidence type="ECO:0000313" key="2">
    <source>
        <dbReference type="Proteomes" id="UP000588604"/>
    </source>
</evidence>
<protein>
    <submittedName>
        <fullName evidence="1">Uncharacterized protein</fullName>
    </submittedName>
</protein>
<name>A0A841MS87_9BACT</name>
<sequence>MYAKTQFPKWKIGTIFVWILFLSSLTVFGKGNLTTERELTHYNLDVADLQLDGPENLCMIGGGILGTFNAGGEPGDVYEWTITKVPSGEVLEQKSSGQLETFNYYFSEVGNYSVNLKVRRGTDVNFYEENKPVRVQEGPELALLPDYLLCAGSSTLLTALDPNTPNLSEYTITWYALDINGDRVELGKGNEYETYGAGYHIVELYRTNPDGTQACLINGSTFVGPPLDFQIIPSSTSICEGESIQIGLDTPLSGEWFIQKDYTGIRSSAGEGFEVEFESSELSGPGLYLVTFQATSEDFPDCISERIIGFELKESPKANTQILTQPSACTATDGSFQLTLETDVDAFYIPELNIVEGPTANGTQRTFSNLAPKVYSIVLEKNGCQTTTLLAVDSAVPASQLSPVYTFISEQCSATGVTPGSATVDFGTTITNGEFRVLQEGRGEVQKGAIPASGSVTVNLSNGNYLFEVIVDGCTYPIESFEIIDAPQVSFTVPKELNICETFELTPETDQDLTFTLTFPDGTEQTISSNESLTLTEEGDYSIIGEATDPNSPLCARTIDFTATFSSKISFAPVLAVEKCFDPIKYEIDLSGIPIEEASIRWLNDQGRIVGRGAEFYPTGLGFYSLQVQPLQSGYCPVDPVPFEVVPQIVAVPMELEATKLCPSPSLGLVTLTTNEEEVFNTEWIYYDSLNNRTELVQFDGLFEIDSDAPGTYEVVAYNELGCEIGRGLIEVEESPFTTQPVVEESYAFCSIKNNTIPPINPGEYAEYNWYFEDQLVSTAETYKPDSIGNYQLVVVTEDGCEFAVDFSTYDACNFNIVYPNAMILGNPDKDFRVLLTEGVSEAELFVLNRQGTLVHHQITNEIPVETPILQWDGTVGGKNVPLGTYVVVILLRNDEFGFEDKVTSSLLVLE</sequence>
<dbReference type="RefSeq" id="WP_184497747.1">
    <property type="nucleotide sequence ID" value="NZ_JACIJO010000004.1"/>
</dbReference>
<keyword evidence="2" id="KW-1185">Reference proteome</keyword>
<proteinExistence type="predicted"/>